<organism evidence="1 2">
    <name type="scientific">Dendrobium chrysotoxum</name>
    <name type="common">Orchid</name>
    <dbReference type="NCBI Taxonomy" id="161865"/>
    <lineage>
        <taxon>Eukaryota</taxon>
        <taxon>Viridiplantae</taxon>
        <taxon>Streptophyta</taxon>
        <taxon>Embryophyta</taxon>
        <taxon>Tracheophyta</taxon>
        <taxon>Spermatophyta</taxon>
        <taxon>Magnoliopsida</taxon>
        <taxon>Liliopsida</taxon>
        <taxon>Asparagales</taxon>
        <taxon>Orchidaceae</taxon>
        <taxon>Epidendroideae</taxon>
        <taxon>Malaxideae</taxon>
        <taxon>Dendrobiinae</taxon>
        <taxon>Dendrobium</taxon>
    </lineage>
</organism>
<evidence type="ECO:0008006" key="3">
    <source>
        <dbReference type="Google" id="ProtNLM"/>
    </source>
</evidence>
<dbReference type="Proteomes" id="UP000775213">
    <property type="component" value="Unassembled WGS sequence"/>
</dbReference>
<evidence type="ECO:0000313" key="2">
    <source>
        <dbReference type="Proteomes" id="UP000775213"/>
    </source>
</evidence>
<dbReference type="AlphaFoldDB" id="A0AAV7GTR8"/>
<comment type="caution">
    <text evidence="1">The sequence shown here is derived from an EMBL/GenBank/DDBJ whole genome shotgun (WGS) entry which is preliminary data.</text>
</comment>
<sequence length="99" mass="11260">MDYPESNVPNKQHSTTLVPSKSMMQLTTVITQVMGDAHTKSTGSKEVGDKHLQTFHKLKPPLFKGAVGPQATKDWLLRIKKIFDNMYCPKSVRRAERYN</sequence>
<reference evidence="1 2" key="1">
    <citation type="journal article" date="2021" name="Hortic Res">
        <title>Chromosome-scale assembly of the Dendrobium chrysotoxum genome enhances the understanding of orchid evolution.</title>
        <authorList>
            <person name="Zhang Y."/>
            <person name="Zhang G.Q."/>
            <person name="Zhang D."/>
            <person name="Liu X.D."/>
            <person name="Xu X.Y."/>
            <person name="Sun W.H."/>
            <person name="Yu X."/>
            <person name="Zhu X."/>
            <person name="Wang Z.W."/>
            <person name="Zhao X."/>
            <person name="Zhong W.Y."/>
            <person name="Chen H."/>
            <person name="Yin W.L."/>
            <person name="Huang T."/>
            <person name="Niu S.C."/>
            <person name="Liu Z.J."/>
        </authorList>
    </citation>
    <scope>NUCLEOTIDE SEQUENCE [LARGE SCALE GENOMIC DNA]</scope>
    <source>
        <strain evidence="1">Lindl</strain>
    </source>
</reference>
<proteinExistence type="predicted"/>
<accession>A0AAV7GTR8</accession>
<protein>
    <recommendedName>
        <fullName evidence="3">Ty3-gypsy retrotransposon protein</fullName>
    </recommendedName>
</protein>
<name>A0AAV7GTR8_DENCH</name>
<keyword evidence="2" id="KW-1185">Reference proteome</keyword>
<gene>
    <name evidence="1" type="ORF">IEQ34_004967</name>
</gene>
<evidence type="ECO:0000313" key="1">
    <source>
        <dbReference type="EMBL" id="KAH0464864.1"/>
    </source>
</evidence>
<dbReference type="EMBL" id="JAGFBR010000006">
    <property type="protein sequence ID" value="KAH0464864.1"/>
    <property type="molecule type" value="Genomic_DNA"/>
</dbReference>